<evidence type="ECO:0000313" key="2">
    <source>
        <dbReference type="Proteomes" id="UP001187192"/>
    </source>
</evidence>
<gene>
    <name evidence="1" type="ORF">TIFTF001_030227</name>
</gene>
<dbReference type="AlphaFoldDB" id="A0AA88DSU0"/>
<protein>
    <submittedName>
        <fullName evidence="1">Uncharacterized protein</fullName>
    </submittedName>
</protein>
<organism evidence="1 2">
    <name type="scientific">Ficus carica</name>
    <name type="common">Common fig</name>
    <dbReference type="NCBI Taxonomy" id="3494"/>
    <lineage>
        <taxon>Eukaryota</taxon>
        <taxon>Viridiplantae</taxon>
        <taxon>Streptophyta</taxon>
        <taxon>Embryophyta</taxon>
        <taxon>Tracheophyta</taxon>
        <taxon>Spermatophyta</taxon>
        <taxon>Magnoliopsida</taxon>
        <taxon>eudicotyledons</taxon>
        <taxon>Gunneridae</taxon>
        <taxon>Pentapetalae</taxon>
        <taxon>rosids</taxon>
        <taxon>fabids</taxon>
        <taxon>Rosales</taxon>
        <taxon>Moraceae</taxon>
        <taxon>Ficeae</taxon>
        <taxon>Ficus</taxon>
    </lineage>
</organism>
<dbReference type="EMBL" id="BTGU01000107">
    <property type="protein sequence ID" value="GMN61127.1"/>
    <property type="molecule type" value="Genomic_DNA"/>
</dbReference>
<reference evidence="1" key="1">
    <citation type="submission" date="2023-07" db="EMBL/GenBank/DDBJ databases">
        <title>draft genome sequence of fig (Ficus carica).</title>
        <authorList>
            <person name="Takahashi T."/>
            <person name="Nishimura K."/>
        </authorList>
    </citation>
    <scope>NUCLEOTIDE SEQUENCE</scope>
</reference>
<accession>A0AA88DSU0</accession>
<evidence type="ECO:0000313" key="1">
    <source>
        <dbReference type="EMBL" id="GMN61127.1"/>
    </source>
</evidence>
<proteinExistence type="predicted"/>
<sequence length="86" mass="9766">MEIMLAIRETIPCPPYLRLKKDLLTTKGVTECRVIGPARDREIDGFATDKMLERQRNLSEKKRERKSGEKTIDDIFSGDDVLVSAG</sequence>
<dbReference type="Proteomes" id="UP001187192">
    <property type="component" value="Unassembled WGS sequence"/>
</dbReference>
<name>A0AA88DSU0_FICCA</name>
<comment type="caution">
    <text evidence="1">The sequence shown here is derived from an EMBL/GenBank/DDBJ whole genome shotgun (WGS) entry which is preliminary data.</text>
</comment>
<keyword evidence="2" id="KW-1185">Reference proteome</keyword>